<dbReference type="InterPro" id="IPR036770">
    <property type="entry name" value="Ankyrin_rpt-contain_sf"/>
</dbReference>
<organism evidence="3 4">
    <name type="scientific">Aplosporella prunicola CBS 121167</name>
    <dbReference type="NCBI Taxonomy" id="1176127"/>
    <lineage>
        <taxon>Eukaryota</taxon>
        <taxon>Fungi</taxon>
        <taxon>Dikarya</taxon>
        <taxon>Ascomycota</taxon>
        <taxon>Pezizomycotina</taxon>
        <taxon>Dothideomycetes</taxon>
        <taxon>Dothideomycetes incertae sedis</taxon>
        <taxon>Botryosphaeriales</taxon>
        <taxon>Aplosporellaceae</taxon>
        <taxon>Aplosporella</taxon>
    </lineage>
</organism>
<dbReference type="OrthoDB" id="4772757at2759"/>
<dbReference type="RefSeq" id="XP_033399226.1">
    <property type="nucleotide sequence ID" value="XM_033535871.1"/>
</dbReference>
<keyword evidence="4" id="KW-1185">Reference proteome</keyword>
<evidence type="ECO:0000313" key="3">
    <source>
        <dbReference type="EMBL" id="KAF2143514.1"/>
    </source>
</evidence>
<dbReference type="GeneID" id="54293367"/>
<dbReference type="Gene3D" id="1.25.40.20">
    <property type="entry name" value="Ankyrin repeat-containing domain"/>
    <property type="match status" value="1"/>
</dbReference>
<keyword evidence="1" id="KW-0677">Repeat</keyword>
<dbReference type="Pfam" id="PF12796">
    <property type="entry name" value="Ank_2"/>
    <property type="match status" value="1"/>
</dbReference>
<name>A0A6A6BJQ2_9PEZI</name>
<dbReference type="PANTHER" id="PTHR24198">
    <property type="entry name" value="ANKYRIN REPEAT AND PROTEIN KINASE DOMAIN-CONTAINING PROTEIN"/>
    <property type="match status" value="1"/>
</dbReference>
<dbReference type="EMBL" id="ML995482">
    <property type="protein sequence ID" value="KAF2143514.1"/>
    <property type="molecule type" value="Genomic_DNA"/>
</dbReference>
<dbReference type="InterPro" id="IPR002110">
    <property type="entry name" value="Ankyrin_rpt"/>
</dbReference>
<dbReference type="SMART" id="SM00248">
    <property type="entry name" value="ANK"/>
    <property type="match status" value="2"/>
</dbReference>
<reference evidence="3" key="1">
    <citation type="journal article" date="2020" name="Stud. Mycol.">
        <title>101 Dothideomycetes genomes: a test case for predicting lifestyles and emergence of pathogens.</title>
        <authorList>
            <person name="Haridas S."/>
            <person name="Albert R."/>
            <person name="Binder M."/>
            <person name="Bloem J."/>
            <person name="Labutti K."/>
            <person name="Salamov A."/>
            <person name="Andreopoulos B."/>
            <person name="Baker S."/>
            <person name="Barry K."/>
            <person name="Bills G."/>
            <person name="Bluhm B."/>
            <person name="Cannon C."/>
            <person name="Castanera R."/>
            <person name="Culley D."/>
            <person name="Daum C."/>
            <person name="Ezra D."/>
            <person name="Gonzalez J."/>
            <person name="Henrissat B."/>
            <person name="Kuo A."/>
            <person name="Liang C."/>
            <person name="Lipzen A."/>
            <person name="Lutzoni F."/>
            <person name="Magnuson J."/>
            <person name="Mondo S."/>
            <person name="Nolan M."/>
            <person name="Ohm R."/>
            <person name="Pangilinan J."/>
            <person name="Park H.-J."/>
            <person name="Ramirez L."/>
            <person name="Alfaro M."/>
            <person name="Sun H."/>
            <person name="Tritt A."/>
            <person name="Yoshinaga Y."/>
            <person name="Zwiers L.-H."/>
            <person name="Turgeon B."/>
            <person name="Goodwin S."/>
            <person name="Spatafora J."/>
            <person name="Crous P."/>
            <person name="Grigoriev I."/>
        </authorList>
    </citation>
    <scope>NUCLEOTIDE SEQUENCE</scope>
    <source>
        <strain evidence="3">CBS 121167</strain>
    </source>
</reference>
<evidence type="ECO:0000256" key="1">
    <source>
        <dbReference type="ARBA" id="ARBA00022737"/>
    </source>
</evidence>
<dbReference type="Proteomes" id="UP000799438">
    <property type="component" value="Unassembled WGS sequence"/>
</dbReference>
<dbReference type="SUPFAM" id="SSF48403">
    <property type="entry name" value="Ankyrin repeat"/>
    <property type="match status" value="1"/>
</dbReference>
<feature type="non-terminal residue" evidence="3">
    <location>
        <position position="160"/>
    </location>
</feature>
<proteinExistence type="predicted"/>
<dbReference type="AlphaFoldDB" id="A0A6A6BJQ2"/>
<feature type="non-terminal residue" evidence="3">
    <location>
        <position position="1"/>
    </location>
</feature>
<dbReference type="PANTHER" id="PTHR24198:SF169">
    <property type="entry name" value="NON-SPECIFIC SERINE_THREONINE PROTEIN KINASE"/>
    <property type="match status" value="1"/>
</dbReference>
<accession>A0A6A6BJQ2</accession>
<keyword evidence="2" id="KW-0040">ANK repeat</keyword>
<evidence type="ECO:0000256" key="2">
    <source>
        <dbReference type="ARBA" id="ARBA00023043"/>
    </source>
</evidence>
<gene>
    <name evidence="3" type="ORF">K452DRAFT_192626</name>
</gene>
<sequence>AACVKGFQDIALILLKHRADFNPIHPEYGSAFYSACKGGYFDIVNELINQKVPINKCSGPSNSYALHAACYEGHNRIVDLLISTKKIKLNVQGGLYHHTLPAACHGCEDSTIKLLLERGCGHQKGEAIYNRALYEAVLVSKCDMVKLLIHEHGARASARS</sequence>
<protein>
    <submittedName>
        <fullName evidence="3">Uncharacterized protein</fullName>
    </submittedName>
</protein>
<evidence type="ECO:0000313" key="4">
    <source>
        <dbReference type="Proteomes" id="UP000799438"/>
    </source>
</evidence>